<feature type="region of interest" description="Disordered" evidence="1">
    <location>
        <begin position="1"/>
        <end position="42"/>
    </location>
</feature>
<keyword evidence="3" id="KW-1185">Reference proteome</keyword>
<sequence length="129" mass="13315">MDSSSPRESASSGLNGKGGGERGEEQARGSPPGKRGSEMRDEFGVYDGVVGRNYSDPGSVDWFERLRSPADVSSWMLEISSGGIYPNKGSGSPWIGDGGGGPGRGDHGLSSLRARETNTSSLGAAASTY</sequence>
<comment type="caution">
    <text evidence="2">The sequence shown here is derived from an EMBL/GenBank/DDBJ whole genome shotgun (WGS) entry which is preliminary data.</text>
</comment>
<dbReference type="EMBL" id="JADYXP020000011">
    <property type="protein sequence ID" value="KAL0114793.1"/>
    <property type="molecule type" value="Genomic_DNA"/>
</dbReference>
<reference evidence="2 3" key="1">
    <citation type="submission" date="2023-03" db="EMBL/GenBank/DDBJ databases">
        <title>High recombination rates correlate with genetic variation in Cardiocondyla obscurior ants.</title>
        <authorList>
            <person name="Errbii M."/>
        </authorList>
    </citation>
    <scope>NUCLEOTIDE SEQUENCE [LARGE SCALE GENOMIC DNA]</scope>
    <source>
        <strain evidence="2">Alpha-2009</strain>
        <tissue evidence="2">Whole body</tissue>
    </source>
</reference>
<evidence type="ECO:0000313" key="2">
    <source>
        <dbReference type="EMBL" id="KAL0114793.1"/>
    </source>
</evidence>
<organism evidence="2 3">
    <name type="scientific">Cardiocondyla obscurior</name>
    <dbReference type="NCBI Taxonomy" id="286306"/>
    <lineage>
        <taxon>Eukaryota</taxon>
        <taxon>Metazoa</taxon>
        <taxon>Ecdysozoa</taxon>
        <taxon>Arthropoda</taxon>
        <taxon>Hexapoda</taxon>
        <taxon>Insecta</taxon>
        <taxon>Pterygota</taxon>
        <taxon>Neoptera</taxon>
        <taxon>Endopterygota</taxon>
        <taxon>Hymenoptera</taxon>
        <taxon>Apocrita</taxon>
        <taxon>Aculeata</taxon>
        <taxon>Formicoidea</taxon>
        <taxon>Formicidae</taxon>
        <taxon>Myrmicinae</taxon>
        <taxon>Cardiocondyla</taxon>
    </lineage>
</organism>
<proteinExistence type="predicted"/>
<feature type="compositionally biased region" description="Polar residues" evidence="1">
    <location>
        <begin position="117"/>
        <end position="129"/>
    </location>
</feature>
<dbReference type="AlphaFoldDB" id="A0AAW2FG32"/>
<evidence type="ECO:0000313" key="3">
    <source>
        <dbReference type="Proteomes" id="UP001430953"/>
    </source>
</evidence>
<protein>
    <submittedName>
        <fullName evidence="2">Uncharacterized protein</fullName>
    </submittedName>
</protein>
<name>A0AAW2FG32_9HYME</name>
<dbReference type="Proteomes" id="UP001430953">
    <property type="component" value="Unassembled WGS sequence"/>
</dbReference>
<feature type="region of interest" description="Disordered" evidence="1">
    <location>
        <begin position="86"/>
        <end position="129"/>
    </location>
</feature>
<accession>A0AAW2FG32</accession>
<evidence type="ECO:0000256" key="1">
    <source>
        <dbReference type="SAM" id="MobiDB-lite"/>
    </source>
</evidence>
<gene>
    <name evidence="2" type="ORF">PUN28_011839</name>
</gene>